<protein>
    <submittedName>
        <fullName evidence="6">LysR family transcriptional regulator</fullName>
    </submittedName>
</protein>
<evidence type="ECO:0000256" key="2">
    <source>
        <dbReference type="ARBA" id="ARBA00023015"/>
    </source>
</evidence>
<dbReference type="SUPFAM" id="SSF46785">
    <property type="entry name" value="Winged helix' DNA-binding domain"/>
    <property type="match status" value="1"/>
</dbReference>
<name>A0A554S784_9ACTN</name>
<dbReference type="Pfam" id="PF03466">
    <property type="entry name" value="LysR_substrate"/>
    <property type="match status" value="1"/>
</dbReference>
<dbReference type="InterPro" id="IPR036388">
    <property type="entry name" value="WH-like_DNA-bd_sf"/>
</dbReference>
<dbReference type="FunFam" id="1.10.10.10:FF:000001">
    <property type="entry name" value="LysR family transcriptional regulator"/>
    <property type="match status" value="1"/>
</dbReference>
<dbReference type="PANTHER" id="PTHR30346">
    <property type="entry name" value="TRANSCRIPTIONAL DUAL REGULATOR HCAR-RELATED"/>
    <property type="match status" value="1"/>
</dbReference>
<evidence type="ECO:0000256" key="3">
    <source>
        <dbReference type="ARBA" id="ARBA00023125"/>
    </source>
</evidence>
<gene>
    <name evidence="6" type="ORF">FNM00_12770</name>
</gene>
<evidence type="ECO:0000256" key="4">
    <source>
        <dbReference type="ARBA" id="ARBA00023163"/>
    </source>
</evidence>
<dbReference type="PANTHER" id="PTHR30346:SF9">
    <property type="entry name" value="LYSR FAMILY TRANSCRIPTIONAL REGULATOR"/>
    <property type="match status" value="1"/>
</dbReference>
<dbReference type="Gene3D" id="3.40.190.10">
    <property type="entry name" value="Periplasmic binding protein-like II"/>
    <property type="match status" value="2"/>
</dbReference>
<evidence type="ECO:0000313" key="7">
    <source>
        <dbReference type="Proteomes" id="UP000316988"/>
    </source>
</evidence>
<dbReference type="InterPro" id="IPR036390">
    <property type="entry name" value="WH_DNA-bd_sf"/>
</dbReference>
<dbReference type="GO" id="GO:0003677">
    <property type="term" value="F:DNA binding"/>
    <property type="evidence" value="ECO:0007669"/>
    <property type="project" value="UniProtKB-KW"/>
</dbReference>
<dbReference type="GO" id="GO:0032993">
    <property type="term" value="C:protein-DNA complex"/>
    <property type="evidence" value="ECO:0007669"/>
    <property type="project" value="TreeGrafter"/>
</dbReference>
<keyword evidence="4" id="KW-0804">Transcription</keyword>
<dbReference type="Gene3D" id="1.10.10.10">
    <property type="entry name" value="Winged helix-like DNA-binding domain superfamily/Winged helix DNA-binding domain"/>
    <property type="match status" value="1"/>
</dbReference>
<evidence type="ECO:0000259" key="5">
    <source>
        <dbReference type="PROSITE" id="PS50931"/>
    </source>
</evidence>
<proteinExistence type="inferred from homology"/>
<dbReference type="InterPro" id="IPR000847">
    <property type="entry name" value="LysR_HTH_N"/>
</dbReference>
<dbReference type="OrthoDB" id="3181812at2"/>
<accession>A0A554S784</accession>
<dbReference type="EMBL" id="VLNT01000010">
    <property type="protein sequence ID" value="TSD62218.1"/>
    <property type="molecule type" value="Genomic_DNA"/>
</dbReference>
<organism evidence="6 7">
    <name type="scientific">Aeromicrobium piscarium</name>
    <dbReference type="NCBI Taxonomy" id="2590901"/>
    <lineage>
        <taxon>Bacteria</taxon>
        <taxon>Bacillati</taxon>
        <taxon>Actinomycetota</taxon>
        <taxon>Actinomycetes</taxon>
        <taxon>Propionibacteriales</taxon>
        <taxon>Nocardioidaceae</taxon>
        <taxon>Aeromicrobium</taxon>
    </lineage>
</organism>
<comment type="caution">
    <text evidence="6">The sequence shown here is derived from an EMBL/GenBank/DDBJ whole genome shotgun (WGS) entry which is preliminary data.</text>
</comment>
<dbReference type="AlphaFoldDB" id="A0A554S784"/>
<keyword evidence="2" id="KW-0805">Transcription regulation</keyword>
<dbReference type="PRINTS" id="PR00039">
    <property type="entry name" value="HTHLYSR"/>
</dbReference>
<keyword evidence="3" id="KW-0238">DNA-binding</keyword>
<reference evidence="6 7" key="1">
    <citation type="submission" date="2019-07" db="EMBL/GenBank/DDBJ databases">
        <authorList>
            <person name="Zhao L.H."/>
        </authorList>
    </citation>
    <scope>NUCLEOTIDE SEQUENCE [LARGE SCALE GENOMIC DNA]</scope>
    <source>
        <strain evidence="6 7">Co35</strain>
    </source>
</reference>
<dbReference type="Proteomes" id="UP000316988">
    <property type="component" value="Unassembled WGS sequence"/>
</dbReference>
<dbReference type="PROSITE" id="PS50931">
    <property type="entry name" value="HTH_LYSR"/>
    <property type="match status" value="1"/>
</dbReference>
<dbReference type="RefSeq" id="WP_143913933.1">
    <property type="nucleotide sequence ID" value="NZ_VLNT01000010.1"/>
</dbReference>
<comment type="similarity">
    <text evidence="1">Belongs to the LysR transcriptional regulatory family.</text>
</comment>
<dbReference type="SUPFAM" id="SSF53850">
    <property type="entry name" value="Periplasmic binding protein-like II"/>
    <property type="match status" value="1"/>
</dbReference>
<dbReference type="InterPro" id="IPR005119">
    <property type="entry name" value="LysR_subst-bd"/>
</dbReference>
<sequence>MRVERARYFLAAVETGSLRAAAVRCGISQPALGQQIALLEEELDVVLLTRSRSGVRPTPSGQALLQPMARLVAAEQDVHDAATESGGSYRGRVAIGAISVVVETVIASVIGRLHEQHPGLRFTLTEAASTAIEAGVASGELDFGLVTMLSEPAAPTIERTLLLQAPIGVIVRADHLLAERDSVEWSDLETWPIVTMREGTVMWERLHADVPEPDVVVQAMSDRSVKVMVAHGAGIGILGPFDTSVDVPGLRWIPLRNTAPIRIGLIQRRDSRPSPSALTVRRLITERAAELLTATVSAHRLGSGR</sequence>
<evidence type="ECO:0000313" key="6">
    <source>
        <dbReference type="EMBL" id="TSD62218.1"/>
    </source>
</evidence>
<evidence type="ECO:0000256" key="1">
    <source>
        <dbReference type="ARBA" id="ARBA00009437"/>
    </source>
</evidence>
<keyword evidence="7" id="KW-1185">Reference proteome</keyword>
<dbReference type="Pfam" id="PF00126">
    <property type="entry name" value="HTH_1"/>
    <property type="match status" value="1"/>
</dbReference>
<feature type="domain" description="HTH lysR-type" evidence="5">
    <location>
        <begin position="1"/>
        <end position="58"/>
    </location>
</feature>
<dbReference type="GO" id="GO:0003700">
    <property type="term" value="F:DNA-binding transcription factor activity"/>
    <property type="evidence" value="ECO:0007669"/>
    <property type="project" value="InterPro"/>
</dbReference>